<dbReference type="Gene3D" id="3.40.630.30">
    <property type="match status" value="1"/>
</dbReference>
<organism evidence="4 5">
    <name type="scientific">Pedococcus cremeus</name>
    <dbReference type="NCBI Taxonomy" id="587636"/>
    <lineage>
        <taxon>Bacteria</taxon>
        <taxon>Bacillati</taxon>
        <taxon>Actinomycetota</taxon>
        <taxon>Actinomycetes</taxon>
        <taxon>Micrococcales</taxon>
        <taxon>Intrasporangiaceae</taxon>
        <taxon>Pedococcus</taxon>
    </lineage>
</organism>
<evidence type="ECO:0000313" key="5">
    <source>
        <dbReference type="Proteomes" id="UP000199019"/>
    </source>
</evidence>
<sequence>MSTSSPATPLLRPIADDDVPEVLALNEANVELLAPMDAARLAELQAWAIRADVIDVGGAFAGFVITMGPGSDYDSPNYRWFAQRYGSEFHYLDRIVLDDAFRRLGLASAVYEAVEADAAAAGRLTLEVNAEPPNPASLAFHAGRGYAEVGRLGSPGKTVALMAKRLTP</sequence>
<dbReference type="RefSeq" id="WP_091757315.1">
    <property type="nucleotide sequence ID" value="NZ_FOHB01000002.1"/>
</dbReference>
<dbReference type="InterPro" id="IPR016181">
    <property type="entry name" value="Acyl_CoA_acyltransferase"/>
</dbReference>
<dbReference type="AlphaFoldDB" id="A0A1H9TYK1"/>
<keyword evidence="1" id="KW-0808">Transferase</keyword>
<dbReference type="PROSITE" id="PS51186">
    <property type="entry name" value="GNAT"/>
    <property type="match status" value="1"/>
</dbReference>
<protein>
    <recommendedName>
        <fullName evidence="3">N-acetyltransferase domain-containing protein</fullName>
    </recommendedName>
</protein>
<dbReference type="OrthoDB" id="6182349at2"/>
<dbReference type="STRING" id="587636.SAMN05216199_1822"/>
<feature type="domain" description="N-acetyltransferase" evidence="3">
    <location>
        <begin position="9"/>
        <end position="167"/>
    </location>
</feature>
<proteinExistence type="predicted"/>
<keyword evidence="5" id="KW-1185">Reference proteome</keyword>
<evidence type="ECO:0000256" key="2">
    <source>
        <dbReference type="ARBA" id="ARBA00023315"/>
    </source>
</evidence>
<dbReference type="GO" id="GO:0016747">
    <property type="term" value="F:acyltransferase activity, transferring groups other than amino-acyl groups"/>
    <property type="evidence" value="ECO:0007669"/>
    <property type="project" value="InterPro"/>
</dbReference>
<dbReference type="Proteomes" id="UP000199019">
    <property type="component" value="Unassembled WGS sequence"/>
</dbReference>
<dbReference type="Pfam" id="PF00583">
    <property type="entry name" value="Acetyltransf_1"/>
    <property type="match status" value="1"/>
</dbReference>
<dbReference type="InterPro" id="IPR000182">
    <property type="entry name" value="GNAT_dom"/>
</dbReference>
<accession>A0A1H9TYK1</accession>
<dbReference type="PIRSF" id="PIRSF028520">
    <property type="entry name" value="UCP028520"/>
    <property type="match status" value="1"/>
</dbReference>
<gene>
    <name evidence="4" type="ORF">SAMN05216199_1822</name>
</gene>
<evidence type="ECO:0000313" key="4">
    <source>
        <dbReference type="EMBL" id="SES02196.1"/>
    </source>
</evidence>
<dbReference type="InterPro" id="IPR050832">
    <property type="entry name" value="Bact_Acetyltransf"/>
</dbReference>
<dbReference type="SUPFAM" id="SSF55729">
    <property type="entry name" value="Acyl-CoA N-acyltransferases (Nat)"/>
    <property type="match status" value="1"/>
</dbReference>
<dbReference type="PANTHER" id="PTHR43877">
    <property type="entry name" value="AMINOALKYLPHOSPHONATE N-ACETYLTRANSFERASE-RELATED-RELATED"/>
    <property type="match status" value="1"/>
</dbReference>
<evidence type="ECO:0000259" key="3">
    <source>
        <dbReference type="PROSITE" id="PS51186"/>
    </source>
</evidence>
<reference evidence="5" key="1">
    <citation type="submission" date="2016-10" db="EMBL/GenBank/DDBJ databases">
        <authorList>
            <person name="Varghese N."/>
            <person name="Submissions S."/>
        </authorList>
    </citation>
    <scope>NUCLEOTIDE SEQUENCE [LARGE SCALE GENOMIC DNA]</scope>
    <source>
        <strain evidence="5">CGMCC 1.6963</strain>
    </source>
</reference>
<name>A0A1H9TYK1_9MICO</name>
<dbReference type="EMBL" id="FOHB01000002">
    <property type="protein sequence ID" value="SES02196.1"/>
    <property type="molecule type" value="Genomic_DNA"/>
</dbReference>
<evidence type="ECO:0000256" key="1">
    <source>
        <dbReference type="ARBA" id="ARBA00022679"/>
    </source>
</evidence>
<keyword evidence="2" id="KW-0012">Acyltransferase</keyword>
<dbReference type="InterPro" id="IPR016890">
    <property type="entry name" value="UCP028520"/>
</dbReference>